<keyword evidence="1" id="KW-0472">Membrane</keyword>
<name>A0ABX0K0R9_9PROT</name>
<accession>A0ABX0K0R9</accession>
<keyword evidence="1" id="KW-1133">Transmembrane helix</keyword>
<dbReference type="EMBL" id="WOSY01000001">
    <property type="protein sequence ID" value="NHN87339.1"/>
    <property type="molecule type" value="Genomic_DNA"/>
</dbReference>
<protein>
    <recommendedName>
        <fullName evidence="4">Glycosyltransferase RgtA/B/C/D-like domain-containing protein</fullName>
    </recommendedName>
</protein>
<organism evidence="2 3">
    <name type="scientific">Acetobacter conturbans</name>
    <dbReference type="NCBI Taxonomy" id="1737472"/>
    <lineage>
        <taxon>Bacteria</taxon>
        <taxon>Pseudomonadati</taxon>
        <taxon>Pseudomonadota</taxon>
        <taxon>Alphaproteobacteria</taxon>
        <taxon>Acetobacterales</taxon>
        <taxon>Acetobacteraceae</taxon>
        <taxon>Acetobacter</taxon>
    </lineage>
</organism>
<evidence type="ECO:0000313" key="2">
    <source>
        <dbReference type="EMBL" id="NHN87339.1"/>
    </source>
</evidence>
<feature type="transmembrane region" description="Helical" evidence="1">
    <location>
        <begin position="91"/>
        <end position="109"/>
    </location>
</feature>
<keyword evidence="1" id="KW-0812">Transmembrane</keyword>
<gene>
    <name evidence="2" type="ORF">GOB81_01630</name>
</gene>
<comment type="caution">
    <text evidence="2">The sequence shown here is derived from an EMBL/GenBank/DDBJ whole genome shotgun (WGS) entry which is preliminary data.</text>
</comment>
<feature type="transmembrane region" description="Helical" evidence="1">
    <location>
        <begin position="174"/>
        <end position="196"/>
    </location>
</feature>
<dbReference type="Proteomes" id="UP000631653">
    <property type="component" value="Unassembled WGS sequence"/>
</dbReference>
<feature type="transmembrane region" description="Helical" evidence="1">
    <location>
        <begin position="121"/>
        <end position="137"/>
    </location>
</feature>
<sequence length="516" mass="55648">MRRFALRPAVLWCVVACVFCALCEHVNWYWPHTSDQVGYFLAGNAFIHGNWRLHGWALTAPNVWTSEIPLAGILSAAWSAFGHSPISPRLLMLQPAIIWTTLVASLLALVRMRFISAGQRWGATLLILVLFAIPLLPTPTASFVTLSAIHLATVIYGVWALHHAARYLQTGRRGYLAAGGLLLGLGILGDPLLQVTGTLPILLFCGYRLGQGQGEWQRASILATVTLCVAALAPVLLSLNQATGGFLVEPISMQFVAWQDLGGTISTVLHDILLTCGGDPFGHSMRDGLLSCLRLGLFGLCLRGLCKGPQGGKPSTVAHGKDPFVELLLLAAFCDVASLLLSDRVSSEGFSIATVRYLFPGWAALSMVLALTCAGRKLVLALAAVTLVLTVRADAQMIARPVPGFLHADDGPLLEDLLREEPSLGIGSWWASLIYEMGSGGRITVLPAITDGSGHIGPFQHIHEHMTFDILKGRPFFVLVPTPTETYDEAAVLRTFGPPSVRRQVGRFVVLRYSGL</sequence>
<keyword evidence="3" id="KW-1185">Reference proteome</keyword>
<reference evidence="2 3" key="1">
    <citation type="journal article" date="2020" name="Int. J. Syst. Evol. Microbiol.">
        <title>Novel acetic acid bacteria from cider fermentations: Acetobacter conturbans sp. nov. and Acetobacter fallax sp. nov.</title>
        <authorList>
            <person name="Sombolestani A.S."/>
            <person name="Cleenwerck I."/>
            <person name="Cnockaert M."/>
            <person name="Borremans W."/>
            <person name="Wieme A.D."/>
            <person name="De Vuyst L."/>
            <person name="Vandamme P."/>
        </authorList>
    </citation>
    <scope>NUCLEOTIDE SEQUENCE [LARGE SCALE GENOMIC DNA]</scope>
    <source>
        <strain evidence="2 3">LMG 1627</strain>
    </source>
</reference>
<proteinExistence type="predicted"/>
<dbReference type="RefSeq" id="WP_173568616.1">
    <property type="nucleotide sequence ID" value="NZ_WOSY01000001.1"/>
</dbReference>
<evidence type="ECO:0008006" key="4">
    <source>
        <dbReference type="Google" id="ProtNLM"/>
    </source>
</evidence>
<evidence type="ECO:0000313" key="3">
    <source>
        <dbReference type="Proteomes" id="UP000631653"/>
    </source>
</evidence>
<feature type="transmembrane region" description="Helical" evidence="1">
    <location>
        <begin position="143"/>
        <end position="162"/>
    </location>
</feature>
<evidence type="ECO:0000256" key="1">
    <source>
        <dbReference type="SAM" id="Phobius"/>
    </source>
</evidence>